<dbReference type="GO" id="GO:0008061">
    <property type="term" value="F:chitin binding"/>
    <property type="evidence" value="ECO:0007669"/>
    <property type="project" value="UniProtKB-KW"/>
</dbReference>
<dbReference type="InterPro" id="IPR023346">
    <property type="entry name" value="Lysozyme-like_dom_sf"/>
</dbReference>
<dbReference type="Gene3D" id="3.30.20.10">
    <property type="entry name" value="Endochitinase, domain 2"/>
    <property type="match status" value="1"/>
</dbReference>
<evidence type="ECO:0000256" key="10">
    <source>
        <dbReference type="SAM" id="MobiDB-lite"/>
    </source>
</evidence>
<feature type="compositionally biased region" description="Polar residues" evidence="10">
    <location>
        <begin position="1235"/>
        <end position="1259"/>
    </location>
</feature>
<dbReference type="InterPro" id="IPR036508">
    <property type="entry name" value="Chitin-bd_dom_sf"/>
</dbReference>
<feature type="region of interest" description="Disordered" evidence="10">
    <location>
        <begin position="38"/>
        <end position="100"/>
    </location>
</feature>
<keyword evidence="7" id="KW-1015">Disulfide bond</keyword>
<comment type="similarity">
    <text evidence="2">Belongs to the glycosyl hydrolase 18 family. Chitinase class II subfamily.</text>
</comment>
<evidence type="ECO:0000256" key="4">
    <source>
        <dbReference type="ARBA" id="ARBA00022669"/>
    </source>
</evidence>
<dbReference type="SUPFAM" id="SSF53955">
    <property type="entry name" value="Lysozyme-like"/>
    <property type="match status" value="1"/>
</dbReference>
<dbReference type="EMBL" id="JABMIG020000142">
    <property type="protein sequence ID" value="KAL3789355.1"/>
    <property type="molecule type" value="Genomic_DNA"/>
</dbReference>
<dbReference type="GO" id="GO:0004553">
    <property type="term" value="F:hydrolase activity, hydrolyzing O-glycosyl compounds"/>
    <property type="evidence" value="ECO:0007669"/>
    <property type="project" value="UniProtKB-ARBA"/>
</dbReference>
<organism evidence="13 14">
    <name type="scientific">Cyclotella cryptica</name>
    <dbReference type="NCBI Taxonomy" id="29204"/>
    <lineage>
        <taxon>Eukaryota</taxon>
        <taxon>Sar</taxon>
        <taxon>Stramenopiles</taxon>
        <taxon>Ochrophyta</taxon>
        <taxon>Bacillariophyta</taxon>
        <taxon>Coscinodiscophyceae</taxon>
        <taxon>Thalassiosirophycidae</taxon>
        <taxon>Stephanodiscales</taxon>
        <taxon>Stephanodiscaceae</taxon>
        <taxon>Cyclotella</taxon>
    </lineage>
</organism>
<keyword evidence="3" id="KW-0964">Secreted</keyword>
<dbReference type="InterPro" id="IPR002557">
    <property type="entry name" value="Chitin-bd_dom"/>
</dbReference>
<feature type="compositionally biased region" description="Low complexity" evidence="10">
    <location>
        <begin position="1260"/>
        <end position="1275"/>
    </location>
</feature>
<dbReference type="PROSITE" id="PS01095">
    <property type="entry name" value="GH18_1"/>
    <property type="match status" value="1"/>
</dbReference>
<evidence type="ECO:0000256" key="5">
    <source>
        <dbReference type="ARBA" id="ARBA00022729"/>
    </source>
</evidence>
<feature type="region of interest" description="Disordered" evidence="10">
    <location>
        <begin position="1366"/>
        <end position="1401"/>
    </location>
</feature>
<dbReference type="InterPro" id="IPR001579">
    <property type="entry name" value="Glyco_hydro_18_chit_AS"/>
</dbReference>
<keyword evidence="4" id="KW-0147">Chitin-binding</keyword>
<dbReference type="GO" id="GO:1901135">
    <property type="term" value="P:carbohydrate derivative metabolic process"/>
    <property type="evidence" value="ECO:0007669"/>
    <property type="project" value="UniProtKB-ARBA"/>
</dbReference>
<feature type="domain" description="GH18" evidence="12">
    <location>
        <begin position="323"/>
        <end position="705"/>
    </location>
</feature>
<dbReference type="SMART" id="SM00636">
    <property type="entry name" value="Glyco_18"/>
    <property type="match status" value="1"/>
</dbReference>
<feature type="compositionally biased region" description="Polar residues" evidence="10">
    <location>
        <begin position="38"/>
        <end position="51"/>
    </location>
</feature>
<evidence type="ECO:0000256" key="9">
    <source>
        <dbReference type="RuleBase" id="RU000489"/>
    </source>
</evidence>
<sequence length="1900" mass="205497">MVSSNYKVRAQCRRRVLPCKAIAIASLLSSTFPAYSTRQSQINLTRPQNPRHQQDTNNDHSRNQQHRRKLGGAFNPSLTAFDPNSPDYTPKDPGLALGAGTTGGLSTADALASAQDYGAPEDWVQCPPAYEGNRASYDCTAYIMCSKGEMSGEYHSCMGLKFDNSRRVCDWGEDVVCDGLQDGNSTSLVGEEAGGVTYSGDMETATAFRPMSGSWQAEEDSSTTDVAAAWNGGSDWGGSWVEGVWVPDGEQPSKPAQKPAEPPSETAWVDQAWDTSQITQYPPLPLSELDHFLALDPKKNNDTKVPRVFKSKEGWSVASRKEKTLIGYYASWQWYANSERSKPSNMKFQKPELDYAPQFNDDNGFDDSTGEDFNYVGAKFVNVGPGVYCHRSSPKGKRDCKGHIESQGLISAAHSQGAQVYISIGGWSLSDAFPELAGNAAARRNFAKNCVGLIREYGIDGIDIDWEFPGYDPHQGTSSDKQNFILLLKDVRAAMDAYQKVAYPNGERTIGVTVALPCVPPIIDGQDVSQISSLVTEMNLMTFDFHGTWNDQVGVNAPLFDQDPSQFESPEYSVDGCVQRWIKEGADPGKINIGLPFYGRSFGSSKKLYSSHSGADDIHWWEDKGKPQYHAILEKLPEMISLRDDITKTQFAYFDDDKGGLVSYDDNQAICDKVEYALNKNLNGCIIWDLTGDLTESFATPLLDVVNIKLDQGDGFDCSLLRAETRGDNGAVISQQNTEPNPWYAHWETGSCVNDGKQSAWEKEENLFRFKAECCSYKFEYKFDECLGPATYEPTDDPTYAPSQSPIQTFPQTDSPTHVYGAAQVVTDVEAKRDGLDSIGNSIIPTASTTRLTEETSEGGPEPPVTWCFGGCKNANEQCVGNQNNPQTIDDETCASCLDGQTFWPCDVDGLCFCWDPATPRIPPAPASGKAQLSDERPCDYFTEDMYNELGPEAQFPYTYEGLCLAIDHYNDGHAEKIFMMGTEEEKKKEFAAFLGHTLHESDEWKAGREYLICADNKLVGDETWCKPCTTDEFDWDTFKCTGVGLAGGGLTFNGYCDYVIQPPLACPCNDTLVGDADGYIPASASFFGRGAIQLSWNYNFRAASEALTSDPETFCKDPDLVATNPEYAWGAGIFFWMENLKEETTCHIEALKHHDFGGTLNNVNGGLECPAYHGGWHGEAVKMRLNRYCRATATLGLDSIMSLEGCKGLNASFAECLGDGTCPECEQFSDDVDPSTSELTNDSSSTVSEDIGNSTVVKTGSTPTATTNAASTFPSNISTTAASTAASDTTTNVAVTTDSATTTTAEANANTASTSALPTATDVASTTASATDANITSTTYAAATGITSSSIASTTESSMAIDSESTTASSLATDKASATATGTSSMAVSSTTSGTASTTSLASITDITSTTASATTLNTEKIENVSTLAPEEAGCPDGLHPVDGLPGCCLPEVAYLGDGACDPDEPYNTPECNFDNGDCCQETCNLDSNYGCSNEASQGYGPFGYFCLNPDLDEYVNPDKCTVSDRTRLGDGRCDADVEMYNTADCNWDGGDCCEPSCNPRYAYFECGDPTFPYDCKNEEIAKLEMPTTTMLPETSSVSSTVGSSTQVFVSSSTSAATTGIQSTSPEVPSLKVTVAASQDATIMKNDPDTPYGSEEKLQIRGVPFGPNAQDVIIRFVIPSSESNPISAVMRIYALSNSASGGIFHIAPESGAWSDKTVTWNSAPDYAGRLGSLGEVEKDKWYEIDVTDAVKDLDRKRGPITVRIRSRNTGSTDFSSREGQHSPELAISYPLEPDVITEPVVIVTDPTSSAQSVEEEPSKQEFTTSNIVNVVSNIVYIDADEYSNSGDGSHYYPVWDSRGSAVCSNGDPPSWASGPYLKKTKKQCCDSYFILQKNECLNS</sequence>
<evidence type="ECO:0000256" key="8">
    <source>
        <dbReference type="ARBA" id="ARBA00023295"/>
    </source>
</evidence>
<evidence type="ECO:0000256" key="7">
    <source>
        <dbReference type="ARBA" id="ARBA00023157"/>
    </source>
</evidence>
<protein>
    <recommendedName>
        <fullName evidence="15">Chitinase</fullName>
    </recommendedName>
</protein>
<evidence type="ECO:0000256" key="2">
    <source>
        <dbReference type="ARBA" id="ARBA00009121"/>
    </source>
</evidence>
<accession>A0ABD3PMH5</accession>
<dbReference type="InterPro" id="IPR000726">
    <property type="entry name" value="Glyco_hydro_19_cat"/>
</dbReference>
<evidence type="ECO:0000256" key="6">
    <source>
        <dbReference type="ARBA" id="ARBA00022801"/>
    </source>
</evidence>
<feature type="region of interest" description="Disordered" evidence="10">
    <location>
        <begin position="1230"/>
        <end position="1275"/>
    </location>
</feature>
<dbReference type="InterPro" id="IPR055372">
    <property type="entry name" value="CBM96"/>
</dbReference>
<gene>
    <name evidence="13" type="ORF">HJC23_006509</name>
</gene>
<name>A0ABD3PMH5_9STRA</name>
<evidence type="ECO:0000256" key="1">
    <source>
        <dbReference type="ARBA" id="ARBA00004613"/>
    </source>
</evidence>
<keyword evidence="6 9" id="KW-0378">Hydrolase</keyword>
<feature type="compositionally biased region" description="Low complexity" evidence="10">
    <location>
        <begin position="1373"/>
        <end position="1401"/>
    </location>
</feature>
<keyword evidence="14" id="KW-1185">Reference proteome</keyword>
<dbReference type="InterPro" id="IPR029070">
    <property type="entry name" value="Chitinase_insertion_sf"/>
</dbReference>
<comment type="subcellular location">
    <subcellularLocation>
        <location evidence="1">Secreted</location>
    </subcellularLocation>
</comment>
<dbReference type="Pfam" id="PF00704">
    <property type="entry name" value="Glyco_hydro_18"/>
    <property type="match status" value="1"/>
</dbReference>
<dbReference type="PANTHER" id="PTHR11177">
    <property type="entry name" value="CHITINASE"/>
    <property type="match status" value="1"/>
</dbReference>
<feature type="domain" description="Chitin-binding type-2" evidence="11">
    <location>
        <begin position="123"/>
        <end position="179"/>
    </location>
</feature>
<dbReference type="SUPFAM" id="SSF51445">
    <property type="entry name" value="(Trans)glycosidases"/>
    <property type="match status" value="1"/>
</dbReference>
<dbReference type="InterPro" id="IPR050314">
    <property type="entry name" value="Glycosyl_Hydrlase_18"/>
</dbReference>
<dbReference type="Pfam" id="PF00182">
    <property type="entry name" value="Glyco_hydro_19"/>
    <property type="match status" value="1"/>
</dbReference>
<dbReference type="PROSITE" id="PS50940">
    <property type="entry name" value="CHIT_BIND_II"/>
    <property type="match status" value="1"/>
</dbReference>
<dbReference type="Gene3D" id="3.20.20.80">
    <property type="entry name" value="Glycosidases"/>
    <property type="match status" value="1"/>
</dbReference>
<dbReference type="GO" id="GO:0005576">
    <property type="term" value="C:extracellular region"/>
    <property type="evidence" value="ECO:0007669"/>
    <property type="project" value="UniProtKB-SubCell"/>
</dbReference>
<evidence type="ECO:0000259" key="12">
    <source>
        <dbReference type="PROSITE" id="PS51910"/>
    </source>
</evidence>
<keyword evidence="5" id="KW-0732">Signal</keyword>
<evidence type="ECO:0000259" key="11">
    <source>
        <dbReference type="PROSITE" id="PS50940"/>
    </source>
</evidence>
<dbReference type="InterPro" id="IPR017853">
    <property type="entry name" value="GH"/>
</dbReference>
<dbReference type="InterPro" id="IPR011583">
    <property type="entry name" value="Chitinase_II/V-like_cat"/>
</dbReference>
<dbReference type="CDD" id="cd00325">
    <property type="entry name" value="chitinase_GH19"/>
    <property type="match status" value="1"/>
</dbReference>
<reference evidence="13 14" key="1">
    <citation type="journal article" date="2020" name="G3 (Bethesda)">
        <title>Improved Reference Genome for Cyclotella cryptica CCMP332, a Model for Cell Wall Morphogenesis, Salinity Adaptation, and Lipid Production in Diatoms (Bacillariophyta).</title>
        <authorList>
            <person name="Roberts W.R."/>
            <person name="Downey K.M."/>
            <person name="Ruck E.C."/>
            <person name="Traller J.C."/>
            <person name="Alverson A.J."/>
        </authorList>
    </citation>
    <scope>NUCLEOTIDE SEQUENCE [LARGE SCALE GENOMIC DNA]</scope>
    <source>
        <strain evidence="13 14">CCMP332</strain>
    </source>
</reference>
<evidence type="ECO:0008006" key="15">
    <source>
        <dbReference type="Google" id="ProtNLM"/>
    </source>
</evidence>
<dbReference type="PROSITE" id="PS51910">
    <property type="entry name" value="GH18_2"/>
    <property type="match status" value="1"/>
</dbReference>
<feature type="compositionally biased region" description="Basic and acidic residues" evidence="10">
    <location>
        <begin position="52"/>
        <end position="62"/>
    </location>
</feature>
<evidence type="ECO:0000313" key="13">
    <source>
        <dbReference type="EMBL" id="KAL3789355.1"/>
    </source>
</evidence>
<evidence type="ECO:0000313" key="14">
    <source>
        <dbReference type="Proteomes" id="UP001516023"/>
    </source>
</evidence>
<comment type="caution">
    <text evidence="13">The sequence shown here is derived from an EMBL/GenBank/DDBJ whole genome shotgun (WGS) entry which is preliminary data.</text>
</comment>
<dbReference type="InterPro" id="IPR001223">
    <property type="entry name" value="Glyco_hydro18_cat"/>
</dbReference>
<dbReference type="Pfam" id="PF24517">
    <property type="entry name" value="CBM96"/>
    <property type="match status" value="1"/>
</dbReference>
<dbReference type="Gene3D" id="1.10.530.10">
    <property type="match status" value="1"/>
</dbReference>
<keyword evidence="8 9" id="KW-0326">Glycosidase</keyword>
<dbReference type="Gene3D" id="3.10.50.10">
    <property type="match status" value="1"/>
</dbReference>
<dbReference type="PANTHER" id="PTHR11177:SF317">
    <property type="entry name" value="CHITINASE 12-RELATED"/>
    <property type="match status" value="1"/>
</dbReference>
<proteinExistence type="inferred from homology"/>
<dbReference type="Gene3D" id="4.10.470.20">
    <property type="match status" value="1"/>
</dbReference>
<evidence type="ECO:0000256" key="3">
    <source>
        <dbReference type="ARBA" id="ARBA00022525"/>
    </source>
</evidence>
<dbReference type="SUPFAM" id="SSF57625">
    <property type="entry name" value="Invertebrate chitin-binding proteins"/>
    <property type="match status" value="1"/>
</dbReference>
<dbReference type="Proteomes" id="UP001516023">
    <property type="component" value="Unassembled WGS sequence"/>
</dbReference>